<keyword evidence="3" id="KW-0862">Zinc</keyword>
<dbReference type="GO" id="GO:0008270">
    <property type="term" value="F:zinc ion binding"/>
    <property type="evidence" value="ECO:0007669"/>
    <property type="project" value="UniProtKB-KW"/>
</dbReference>
<dbReference type="EMBL" id="PKPP01003740">
    <property type="protein sequence ID" value="PWA67907.1"/>
    <property type="molecule type" value="Genomic_DNA"/>
</dbReference>
<keyword evidence="2 4" id="KW-0863">Zinc-finger</keyword>
<dbReference type="PANTHER" id="PTHR47718">
    <property type="entry name" value="OS01G0519700 PROTEIN"/>
    <property type="match status" value="1"/>
</dbReference>
<comment type="caution">
    <text evidence="7">The sequence shown here is derived from an EMBL/GenBank/DDBJ whole genome shotgun (WGS) entry which is preliminary data.</text>
</comment>
<keyword evidence="8" id="KW-1185">Reference proteome</keyword>
<feature type="region of interest" description="Disordered" evidence="5">
    <location>
        <begin position="204"/>
        <end position="228"/>
    </location>
</feature>
<dbReference type="InterPro" id="IPR007527">
    <property type="entry name" value="Znf_SWIM"/>
</dbReference>
<reference evidence="7 8" key="1">
    <citation type="journal article" date="2018" name="Mol. Plant">
        <title>The genome of Artemisia annua provides insight into the evolution of Asteraceae family and artemisinin biosynthesis.</title>
        <authorList>
            <person name="Shen Q."/>
            <person name="Zhang L."/>
            <person name="Liao Z."/>
            <person name="Wang S."/>
            <person name="Yan T."/>
            <person name="Shi P."/>
            <person name="Liu M."/>
            <person name="Fu X."/>
            <person name="Pan Q."/>
            <person name="Wang Y."/>
            <person name="Lv Z."/>
            <person name="Lu X."/>
            <person name="Zhang F."/>
            <person name="Jiang W."/>
            <person name="Ma Y."/>
            <person name="Chen M."/>
            <person name="Hao X."/>
            <person name="Li L."/>
            <person name="Tang Y."/>
            <person name="Lv G."/>
            <person name="Zhou Y."/>
            <person name="Sun X."/>
            <person name="Brodelius P.E."/>
            <person name="Rose J.K.C."/>
            <person name="Tang K."/>
        </authorList>
    </citation>
    <scope>NUCLEOTIDE SEQUENCE [LARGE SCALE GENOMIC DNA]</scope>
    <source>
        <strain evidence="8">cv. Huhao1</strain>
        <tissue evidence="7">Leaf</tissue>
    </source>
</reference>
<dbReference type="Pfam" id="PF04434">
    <property type="entry name" value="SWIM"/>
    <property type="match status" value="1"/>
</dbReference>
<sequence>MRLMVLKMKISPSKKPKRVNYVPSEEKINCSCLRYERYGLLCRHIFYVLRLSKVHNFPKSYLQKRWSKDAMTHKSVGRCVEVGSSSNAGNDSDSLIRDIYGKVEESVNRLVGDFDRLQLYRDDQDALLEKAKSDVPNPPDMNKNHLYASLLGVTEPEEVTIHLPTGIRNKGTGRDKRYVSKSEIASAQSNKPMRMCRNCNKLGHHDSRNCPLKKKAQDNQDASMEDID</sequence>
<dbReference type="SMART" id="SM00575">
    <property type="entry name" value="ZnF_PMZ"/>
    <property type="match status" value="1"/>
</dbReference>
<proteinExistence type="predicted"/>
<gene>
    <name evidence="7" type="ORF">CTI12_AA244920</name>
</gene>
<evidence type="ECO:0000256" key="1">
    <source>
        <dbReference type="ARBA" id="ARBA00022723"/>
    </source>
</evidence>
<evidence type="ECO:0000256" key="2">
    <source>
        <dbReference type="ARBA" id="ARBA00022771"/>
    </source>
</evidence>
<organism evidence="7 8">
    <name type="scientific">Artemisia annua</name>
    <name type="common">Sweet wormwood</name>
    <dbReference type="NCBI Taxonomy" id="35608"/>
    <lineage>
        <taxon>Eukaryota</taxon>
        <taxon>Viridiplantae</taxon>
        <taxon>Streptophyta</taxon>
        <taxon>Embryophyta</taxon>
        <taxon>Tracheophyta</taxon>
        <taxon>Spermatophyta</taxon>
        <taxon>Magnoliopsida</taxon>
        <taxon>eudicotyledons</taxon>
        <taxon>Gunneridae</taxon>
        <taxon>Pentapetalae</taxon>
        <taxon>asterids</taxon>
        <taxon>campanulids</taxon>
        <taxon>Asterales</taxon>
        <taxon>Asteraceae</taxon>
        <taxon>Asteroideae</taxon>
        <taxon>Anthemideae</taxon>
        <taxon>Artemisiinae</taxon>
        <taxon>Artemisia</taxon>
    </lineage>
</organism>
<evidence type="ECO:0000256" key="5">
    <source>
        <dbReference type="SAM" id="MobiDB-lite"/>
    </source>
</evidence>
<dbReference type="SUPFAM" id="SSF57756">
    <property type="entry name" value="Retrovirus zinc finger-like domains"/>
    <property type="match status" value="1"/>
</dbReference>
<dbReference type="AlphaFoldDB" id="A0A2U1N357"/>
<dbReference type="PROSITE" id="PS50966">
    <property type="entry name" value="ZF_SWIM"/>
    <property type="match status" value="1"/>
</dbReference>
<accession>A0A2U1N357</accession>
<dbReference type="InterPro" id="IPR036875">
    <property type="entry name" value="Znf_CCHC_sf"/>
</dbReference>
<dbReference type="OrthoDB" id="1914915at2759"/>
<evidence type="ECO:0000259" key="6">
    <source>
        <dbReference type="PROSITE" id="PS50966"/>
    </source>
</evidence>
<dbReference type="InterPro" id="IPR006564">
    <property type="entry name" value="Znf_PMZ"/>
</dbReference>
<name>A0A2U1N357_ARTAN</name>
<dbReference type="PANTHER" id="PTHR47718:SF17">
    <property type="entry name" value="PROTEIN FAR1-RELATED SEQUENCE 5-LIKE"/>
    <property type="match status" value="1"/>
</dbReference>
<evidence type="ECO:0000313" key="8">
    <source>
        <dbReference type="Proteomes" id="UP000245207"/>
    </source>
</evidence>
<feature type="region of interest" description="Disordered" evidence="5">
    <location>
        <begin position="166"/>
        <end position="190"/>
    </location>
</feature>
<protein>
    <submittedName>
        <fullName evidence="7">FAR1 DNA binding domain-containing protein</fullName>
    </submittedName>
</protein>
<keyword evidence="1" id="KW-0479">Metal-binding</keyword>
<feature type="domain" description="SWIM-type" evidence="6">
    <location>
        <begin position="17"/>
        <end position="53"/>
    </location>
</feature>
<evidence type="ECO:0000256" key="3">
    <source>
        <dbReference type="ARBA" id="ARBA00022833"/>
    </source>
</evidence>
<dbReference type="GO" id="GO:0003676">
    <property type="term" value="F:nucleic acid binding"/>
    <property type="evidence" value="ECO:0007669"/>
    <property type="project" value="InterPro"/>
</dbReference>
<dbReference type="Proteomes" id="UP000245207">
    <property type="component" value="Unassembled WGS sequence"/>
</dbReference>
<evidence type="ECO:0000256" key="4">
    <source>
        <dbReference type="PROSITE-ProRule" id="PRU00325"/>
    </source>
</evidence>
<evidence type="ECO:0000313" key="7">
    <source>
        <dbReference type="EMBL" id="PWA67907.1"/>
    </source>
</evidence>